<reference evidence="1 2" key="1">
    <citation type="journal article" date="2015" name="Biotechnol. Bioeng.">
        <title>Genome sequence and phenotypic characterization of Caulobacter segnis.</title>
        <authorList>
            <person name="Patel S."/>
            <person name="Fletcher B."/>
            <person name="Scott D.C."/>
            <person name="Ely B."/>
        </authorList>
    </citation>
    <scope>NUCLEOTIDE SEQUENCE [LARGE SCALE GENOMIC DNA]</scope>
    <source>
        <strain evidence="1 2">ERI-2</strain>
    </source>
</reference>
<accession>A0A168M1T3</accession>
<dbReference type="PATRIC" id="fig|1538.10.peg.3148"/>
<evidence type="ECO:0000313" key="1">
    <source>
        <dbReference type="EMBL" id="OAA83993.1"/>
    </source>
</evidence>
<protein>
    <submittedName>
        <fullName evidence="1">Uncharacterized protein</fullName>
    </submittedName>
</protein>
<dbReference type="Gene3D" id="3.30.390.100">
    <property type="match status" value="1"/>
</dbReference>
<organism evidence="1 2">
    <name type="scientific">Clostridium ljungdahlii</name>
    <dbReference type="NCBI Taxonomy" id="1538"/>
    <lineage>
        <taxon>Bacteria</taxon>
        <taxon>Bacillati</taxon>
        <taxon>Bacillota</taxon>
        <taxon>Clostridia</taxon>
        <taxon>Eubacteriales</taxon>
        <taxon>Clostridiaceae</taxon>
        <taxon>Clostridium</taxon>
    </lineage>
</organism>
<comment type="caution">
    <text evidence="1">The sequence shown here is derived from an EMBL/GenBank/DDBJ whole genome shotgun (WGS) entry which is preliminary data.</text>
</comment>
<sequence>MAEIQVAKYQRLLEASLGMAAINAAFNNSSQIKDFTGEPVTKSDDAERKVTIHMV</sequence>
<dbReference type="EMBL" id="LITT01000046">
    <property type="protein sequence ID" value="OAA83993.1"/>
    <property type="molecule type" value="Genomic_DNA"/>
</dbReference>
<proteinExistence type="predicted"/>
<evidence type="ECO:0000313" key="2">
    <source>
        <dbReference type="Proteomes" id="UP000077407"/>
    </source>
</evidence>
<name>A0A168M1T3_9CLOT</name>
<dbReference type="AlphaFoldDB" id="A0A168M1T3"/>
<gene>
    <name evidence="1" type="ORF">WY13_03122</name>
</gene>
<dbReference type="Proteomes" id="UP000077407">
    <property type="component" value="Unassembled WGS sequence"/>
</dbReference>